<dbReference type="InterPro" id="IPR001672">
    <property type="entry name" value="G6P_Isomerase"/>
</dbReference>
<dbReference type="KEGG" id="nik:F5I99_06985"/>
<dbReference type="InterPro" id="IPR018189">
    <property type="entry name" value="Phosphoglucose_isomerase_CS"/>
</dbReference>
<keyword evidence="4 7" id="KW-0324">Glycolysis</keyword>
<keyword evidence="10" id="KW-1185">Reference proteome</keyword>
<dbReference type="CDD" id="cd05015">
    <property type="entry name" value="SIS_PGI_1"/>
    <property type="match status" value="1"/>
</dbReference>
<dbReference type="EMBL" id="CP044222">
    <property type="protein sequence ID" value="QEW06262.1"/>
    <property type="molecule type" value="Genomic_DNA"/>
</dbReference>
<dbReference type="InterPro" id="IPR035476">
    <property type="entry name" value="SIS_PGI_1"/>
</dbReference>
<dbReference type="GO" id="GO:0006096">
    <property type="term" value="P:glycolytic process"/>
    <property type="evidence" value="ECO:0007669"/>
    <property type="project" value="UniProtKB-UniRule"/>
</dbReference>
<dbReference type="CDD" id="cd05016">
    <property type="entry name" value="SIS_PGI_2"/>
    <property type="match status" value="1"/>
</dbReference>
<dbReference type="InterPro" id="IPR023096">
    <property type="entry name" value="G6P_Isomerase_C"/>
</dbReference>
<evidence type="ECO:0000256" key="8">
    <source>
        <dbReference type="RuleBase" id="RU000612"/>
    </source>
</evidence>
<accession>A0A5J6LDE5</accession>
<keyword evidence="3 7" id="KW-0312">Gluconeogenesis</keyword>
<comment type="similarity">
    <text evidence="2 7 8">Belongs to the GPI family.</text>
</comment>
<sequence length="545" mass="60807">MNVFATEAGTDLYEHATVMGKAHIASLFQQNAERFEDFSFSVPGLMLDLSKQRISSETLNLLCELAREKHLKQWIEDLYNGEKINTSEDRPALHTALRAPADQRLNVDGEDVIAPIHENLSRMETLVNCIHAGQWLGCTGHPIDTIVNIGVGGSDLGPFMACKALSEFTTDSSRKVDIHFVSSMDGSHISSLLDRLNPTRTLFVISSKSFTTIDTLANAETAKEWLKRADQHDQMNEALILKRHFIGVSATPKRMVDWGIPESNHLYFWEWTGGRYSMWSTIGLPIALRIGMQGFRDMLAGAHAMDTHFRNTEFESNLPVLLALTGIWNINFLGITAHAILPYDGRLSHLPSYLEQLEMESNGKNTTRTNEMVGYNTCPVLWGEIGTNAQHAFYQLLHQGTIPVMCDFITCSTRYEGPNNTELKHQHQLNLSNCLAQSQILALGDTVIEGAENSPPHKRYRGNQPCSTLLLDKLTPETFGMLIAMYEHKVFVQSVIWNINPFDQWGVELGKTIATGLLPALNGSSDGVSLDSSTRGLINHINTKR</sequence>
<dbReference type="InterPro" id="IPR046348">
    <property type="entry name" value="SIS_dom_sf"/>
</dbReference>
<comment type="catalytic activity">
    <reaction evidence="6 7 8">
        <text>alpha-D-glucose 6-phosphate = beta-D-fructose 6-phosphate</text>
        <dbReference type="Rhea" id="RHEA:11816"/>
        <dbReference type="ChEBI" id="CHEBI:57634"/>
        <dbReference type="ChEBI" id="CHEBI:58225"/>
        <dbReference type="EC" id="5.3.1.9"/>
    </reaction>
</comment>
<dbReference type="NCBIfam" id="NF001211">
    <property type="entry name" value="PRK00179.1"/>
    <property type="match status" value="1"/>
</dbReference>
<dbReference type="SUPFAM" id="SSF53697">
    <property type="entry name" value="SIS domain"/>
    <property type="match status" value="1"/>
</dbReference>
<protein>
    <recommendedName>
        <fullName evidence="7">Glucose-6-phosphate isomerase</fullName>
        <shortName evidence="7">GPI</shortName>
        <ecNumber evidence="7">5.3.1.9</ecNumber>
    </recommendedName>
    <alternativeName>
        <fullName evidence="7">Phosphoglucose isomerase</fullName>
        <shortName evidence="7">PGI</shortName>
    </alternativeName>
    <alternativeName>
        <fullName evidence="7">Phosphohexose isomerase</fullName>
        <shortName evidence="7">PHI</shortName>
    </alternativeName>
</protein>
<evidence type="ECO:0000256" key="3">
    <source>
        <dbReference type="ARBA" id="ARBA00022432"/>
    </source>
</evidence>
<evidence type="ECO:0000256" key="7">
    <source>
        <dbReference type="HAMAP-Rule" id="MF_00473"/>
    </source>
</evidence>
<dbReference type="Gene3D" id="3.40.50.10490">
    <property type="entry name" value="Glucose-6-phosphate isomerase like protein, domain 1"/>
    <property type="match status" value="2"/>
</dbReference>
<dbReference type="GO" id="GO:0004347">
    <property type="term" value="F:glucose-6-phosphate isomerase activity"/>
    <property type="evidence" value="ECO:0007669"/>
    <property type="project" value="UniProtKB-UniRule"/>
</dbReference>
<dbReference type="PROSITE" id="PS51463">
    <property type="entry name" value="P_GLUCOSE_ISOMERASE_3"/>
    <property type="match status" value="1"/>
</dbReference>
<comment type="subcellular location">
    <subcellularLocation>
        <location evidence="7">Cytoplasm</location>
    </subcellularLocation>
</comment>
<proteinExistence type="inferred from homology"/>
<dbReference type="PANTHER" id="PTHR11469">
    <property type="entry name" value="GLUCOSE-6-PHOSPHATE ISOMERASE"/>
    <property type="match status" value="1"/>
</dbReference>
<dbReference type="PRINTS" id="PR00662">
    <property type="entry name" value="G6PISOMERASE"/>
</dbReference>
<evidence type="ECO:0000256" key="2">
    <source>
        <dbReference type="ARBA" id="ARBA00006604"/>
    </source>
</evidence>
<dbReference type="PANTHER" id="PTHR11469:SF1">
    <property type="entry name" value="GLUCOSE-6-PHOSPHATE ISOMERASE"/>
    <property type="match status" value="1"/>
</dbReference>
<reference evidence="9 10" key="1">
    <citation type="submission" date="2019-09" db="EMBL/GenBank/DDBJ databases">
        <title>Nitrincola iocasae sp. nov., a bacterium isolated from the sediment collected at a cold seep field in South China Sea.</title>
        <authorList>
            <person name="Zhang H."/>
            <person name="Wang H."/>
            <person name="Li C."/>
        </authorList>
    </citation>
    <scope>NUCLEOTIDE SEQUENCE [LARGE SCALE GENOMIC DNA]</scope>
    <source>
        <strain evidence="9 10">KXZD1103</strain>
    </source>
</reference>
<dbReference type="EC" id="5.3.1.9" evidence="7"/>
<feature type="active site" description="Proton donor" evidence="7">
    <location>
        <position position="360"/>
    </location>
</feature>
<evidence type="ECO:0000256" key="4">
    <source>
        <dbReference type="ARBA" id="ARBA00023152"/>
    </source>
</evidence>
<dbReference type="HAMAP" id="MF_00473">
    <property type="entry name" value="G6P_isomerase"/>
    <property type="match status" value="1"/>
</dbReference>
<evidence type="ECO:0000256" key="1">
    <source>
        <dbReference type="ARBA" id="ARBA00004926"/>
    </source>
</evidence>
<dbReference type="UniPathway" id="UPA00138"/>
<comment type="pathway">
    <text evidence="1 7 8">Carbohydrate degradation; glycolysis; D-glyceraldehyde 3-phosphate and glycerone phosphate from D-glucose: step 2/4.</text>
</comment>
<dbReference type="RefSeq" id="WP_151054431.1">
    <property type="nucleotide sequence ID" value="NZ_CP044222.1"/>
</dbReference>
<dbReference type="AlphaFoldDB" id="A0A5J6LDE5"/>
<gene>
    <name evidence="7" type="primary">pgi</name>
    <name evidence="9" type="ORF">F5I99_06985</name>
</gene>
<feature type="active site" evidence="7">
    <location>
        <position position="511"/>
    </location>
</feature>
<dbReference type="Proteomes" id="UP000325606">
    <property type="component" value="Chromosome"/>
</dbReference>
<dbReference type="GO" id="GO:0005829">
    <property type="term" value="C:cytosol"/>
    <property type="evidence" value="ECO:0007669"/>
    <property type="project" value="TreeGrafter"/>
</dbReference>
<comment type="pathway">
    <text evidence="7">Carbohydrate biosynthesis; gluconeogenesis.</text>
</comment>
<dbReference type="GO" id="GO:0006094">
    <property type="term" value="P:gluconeogenesis"/>
    <property type="evidence" value="ECO:0007669"/>
    <property type="project" value="UniProtKB-UniRule"/>
</dbReference>
<evidence type="ECO:0000313" key="9">
    <source>
        <dbReference type="EMBL" id="QEW06262.1"/>
    </source>
</evidence>
<evidence type="ECO:0000313" key="10">
    <source>
        <dbReference type="Proteomes" id="UP000325606"/>
    </source>
</evidence>
<dbReference type="UniPathway" id="UPA00109">
    <property type="reaction ID" value="UER00181"/>
</dbReference>
<dbReference type="InterPro" id="IPR035482">
    <property type="entry name" value="SIS_PGI_2"/>
</dbReference>
<dbReference type="Pfam" id="PF00342">
    <property type="entry name" value="PGI"/>
    <property type="match status" value="1"/>
</dbReference>
<dbReference type="GO" id="GO:0097367">
    <property type="term" value="F:carbohydrate derivative binding"/>
    <property type="evidence" value="ECO:0007669"/>
    <property type="project" value="InterPro"/>
</dbReference>
<keyword evidence="5 7" id="KW-0413">Isomerase</keyword>
<dbReference type="Gene3D" id="1.10.1390.10">
    <property type="match status" value="1"/>
</dbReference>
<evidence type="ECO:0000256" key="5">
    <source>
        <dbReference type="ARBA" id="ARBA00023235"/>
    </source>
</evidence>
<dbReference type="GO" id="GO:0048029">
    <property type="term" value="F:monosaccharide binding"/>
    <property type="evidence" value="ECO:0007669"/>
    <property type="project" value="TreeGrafter"/>
</dbReference>
<dbReference type="GO" id="GO:0051156">
    <property type="term" value="P:glucose 6-phosphate metabolic process"/>
    <property type="evidence" value="ECO:0007669"/>
    <property type="project" value="TreeGrafter"/>
</dbReference>
<comment type="function">
    <text evidence="7">Catalyzes the reversible isomerization of glucose-6-phosphate to fructose-6-phosphate.</text>
</comment>
<evidence type="ECO:0000256" key="6">
    <source>
        <dbReference type="ARBA" id="ARBA00029321"/>
    </source>
</evidence>
<feature type="active site" evidence="7">
    <location>
        <position position="391"/>
    </location>
</feature>
<dbReference type="PROSITE" id="PS00174">
    <property type="entry name" value="P_GLUCOSE_ISOMERASE_2"/>
    <property type="match status" value="1"/>
</dbReference>
<name>A0A5J6LDE5_9GAMM</name>
<keyword evidence="7" id="KW-0963">Cytoplasm</keyword>
<organism evidence="9 10">
    <name type="scientific">Nitrincola iocasae</name>
    <dbReference type="NCBI Taxonomy" id="2614693"/>
    <lineage>
        <taxon>Bacteria</taxon>
        <taxon>Pseudomonadati</taxon>
        <taxon>Pseudomonadota</taxon>
        <taxon>Gammaproteobacteria</taxon>
        <taxon>Oceanospirillales</taxon>
        <taxon>Oceanospirillaceae</taxon>
        <taxon>Nitrincola</taxon>
    </lineage>
</organism>